<proteinExistence type="predicted"/>
<dbReference type="PROSITE" id="PS51257">
    <property type="entry name" value="PROKAR_LIPOPROTEIN"/>
    <property type="match status" value="1"/>
</dbReference>
<dbReference type="InterPro" id="IPR025380">
    <property type="entry name" value="DUF4369"/>
</dbReference>
<evidence type="ECO:0000313" key="3">
    <source>
        <dbReference type="EMBL" id="MFC7356946.1"/>
    </source>
</evidence>
<organism evidence="3 4">
    <name type="scientific">Jejudonia soesokkakensis</name>
    <dbReference type="NCBI Taxonomy" id="1323432"/>
    <lineage>
        <taxon>Bacteria</taxon>
        <taxon>Pseudomonadati</taxon>
        <taxon>Bacteroidota</taxon>
        <taxon>Flavobacteriia</taxon>
        <taxon>Flavobacteriales</taxon>
        <taxon>Flavobacteriaceae</taxon>
        <taxon>Jejudonia</taxon>
    </lineage>
</organism>
<comment type="caution">
    <text evidence="3">The sequence shown here is derived from an EMBL/GenBank/DDBJ whole genome shotgun (WGS) entry which is preliminary data.</text>
</comment>
<name>A0ABW2MVY7_9FLAO</name>
<dbReference type="RefSeq" id="WP_380216783.1">
    <property type="nucleotide sequence ID" value="NZ_JBHTBN010000001.1"/>
</dbReference>
<evidence type="ECO:0000313" key="4">
    <source>
        <dbReference type="Proteomes" id="UP001596415"/>
    </source>
</evidence>
<feature type="domain" description="DUF4369" evidence="2">
    <location>
        <begin position="25"/>
        <end position="122"/>
    </location>
</feature>
<dbReference type="Pfam" id="PF14289">
    <property type="entry name" value="DUF4369"/>
    <property type="match status" value="1"/>
</dbReference>
<protein>
    <submittedName>
        <fullName evidence="3">DUF4369 domain-containing protein</fullName>
    </submittedName>
</protein>
<dbReference type="Proteomes" id="UP001596415">
    <property type="component" value="Unassembled WGS sequence"/>
</dbReference>
<feature type="coiled-coil region" evidence="1">
    <location>
        <begin position="138"/>
        <end position="165"/>
    </location>
</feature>
<keyword evidence="1" id="KW-0175">Coiled coil</keyword>
<accession>A0ABW2MVY7</accession>
<keyword evidence="4" id="KW-1185">Reference proteome</keyword>
<evidence type="ECO:0000256" key="1">
    <source>
        <dbReference type="SAM" id="Coils"/>
    </source>
</evidence>
<evidence type="ECO:0000259" key="2">
    <source>
        <dbReference type="Pfam" id="PF14289"/>
    </source>
</evidence>
<gene>
    <name evidence="3" type="ORF">ACFQO1_04560</name>
</gene>
<dbReference type="EMBL" id="JBHTBN010000001">
    <property type="protein sequence ID" value="MFC7356946.1"/>
    <property type="molecule type" value="Genomic_DNA"/>
</dbReference>
<reference evidence="4" key="1">
    <citation type="journal article" date="2019" name="Int. J. Syst. Evol. Microbiol.">
        <title>The Global Catalogue of Microorganisms (GCM) 10K type strain sequencing project: providing services to taxonomists for standard genome sequencing and annotation.</title>
        <authorList>
            <consortium name="The Broad Institute Genomics Platform"/>
            <consortium name="The Broad Institute Genome Sequencing Center for Infectious Disease"/>
            <person name="Wu L."/>
            <person name="Ma J."/>
        </authorList>
    </citation>
    <scope>NUCLEOTIDE SEQUENCE [LARGE SCALE GENOMIC DNA]</scope>
    <source>
        <strain evidence="4">CGMCC 1.16306</strain>
    </source>
</reference>
<sequence length="232" mass="26209">MKNILFACITLLLLSACSKQENQMELTGTIKGLKKGMVLLERIGDSSLVTIDSVAIDGDPTFSFTTTVEHPEMFYLYLRLKNGDLLDERIPFFGEASEINIQTSLENFGNDQVITGSVNQDKANDYNKIMRRYADRKLELIKKELEAKKAQNDTLAASLQQQRQRLVSSQYLATVNFAKNNGNYEIAPYLMLTDASNVNLKYLDTVYGNLSPKIKDSKYGKNLKSLIDNRNQ</sequence>